<accession>A0AAW0BN98</accession>
<evidence type="ECO:0000256" key="4">
    <source>
        <dbReference type="SAM" id="MobiDB-lite"/>
    </source>
</evidence>
<dbReference type="Pfam" id="PF18802">
    <property type="entry name" value="CxC1"/>
    <property type="match status" value="1"/>
</dbReference>
<dbReference type="Pfam" id="PF18758">
    <property type="entry name" value="KDZ"/>
    <property type="match status" value="1"/>
</dbReference>
<dbReference type="InterPro" id="IPR003653">
    <property type="entry name" value="Peptidase_C48_C"/>
</dbReference>
<gene>
    <name evidence="6" type="ORF">R3P38DRAFT_3315204</name>
</gene>
<feature type="compositionally biased region" description="Pro residues" evidence="4">
    <location>
        <begin position="90"/>
        <end position="112"/>
    </location>
</feature>
<dbReference type="PANTHER" id="PTHR33096">
    <property type="entry name" value="CXC2 DOMAIN-CONTAINING PROTEIN"/>
    <property type="match status" value="1"/>
</dbReference>
<dbReference type="Pfam" id="PF02902">
    <property type="entry name" value="Peptidase_C48"/>
    <property type="match status" value="1"/>
</dbReference>
<dbReference type="EMBL" id="JAWWNJ010000029">
    <property type="protein sequence ID" value="KAK7027618.1"/>
    <property type="molecule type" value="Genomic_DNA"/>
</dbReference>
<feature type="compositionally biased region" description="Low complexity" evidence="4">
    <location>
        <begin position="319"/>
        <end position="338"/>
    </location>
</feature>
<comment type="caution">
    <text evidence="6">The sequence shown here is derived from an EMBL/GenBank/DDBJ whole genome shotgun (WGS) entry which is preliminary data.</text>
</comment>
<evidence type="ECO:0000313" key="7">
    <source>
        <dbReference type="Proteomes" id="UP001362999"/>
    </source>
</evidence>
<dbReference type="PANTHER" id="PTHR33096:SF1">
    <property type="entry name" value="CXC1-LIKE CYSTEINE CLUSTER ASSOCIATED WITH KDZ TRANSPOSASES DOMAIN-CONTAINING PROTEIN"/>
    <property type="match status" value="1"/>
</dbReference>
<evidence type="ECO:0000313" key="6">
    <source>
        <dbReference type="EMBL" id="KAK7027618.1"/>
    </source>
</evidence>
<feature type="region of interest" description="Disordered" evidence="4">
    <location>
        <begin position="319"/>
        <end position="366"/>
    </location>
</feature>
<keyword evidence="7" id="KW-1185">Reference proteome</keyword>
<sequence>MRRIKRSERAFQAASRGGFGRHHTSPIKVGDARKKAAVRGFGRDQKADAIAAELDALLRGETVAAARDTVPGLATSEDVQMEPWVDMDPPAAPLFAAPPPPPPPRPSLPFPPRRSTADAANERLNVAWNNLLPLLEIPWAQYYERTHGQQRDCVPAVLTHNCTASCNGPTTVYNVKCLYTSYIQHVEITTCPCKPAAVLLVEHGVFPASPTQPKTGISIDLLDFYRALFECSCDAVTALAAALHTLYERRGFKVTTARSGEDAVDPFRRVLTQAVQWSCNLRVRIEQRVELALAQAALSTQSSMGASAASEEASAASSAASAETSATSSTSTIAGSEIPTPSTASPIDVPAASATPSPPSNQRDRADRSLCERCPACFNLSSWGRPLKDGGDVQNGGDACFSYRHNKKAGDGSISYRAKYFLTKEFVDGIRKRVLAARKKPNANPRRRVAKEVIDACEQSWDAANEKKKKTNSDRYDASGVFVMTCRHGQVIFMANVDTPGEQQCYIIAMLEQLFSLLPWNATVLQAYDVACVTDHSLDLYPIFSPSIRDRLGFVINGMHAYGHQWACQLVYNPRFRVGMGLADHECVERFWSRIRKLIPLTRGQWSSRRIWMLDVYADFVAKEGRTNLGNWIHRQQEKNLTLKYRSATKTIDDCRITDQELRAQWAAQKEAQTSIRAHAPNRLRRELDKVLSLQTQIDAVEKAIEDTKKTFKGSGASARSLKILRGLEATHEQLSGEAEALYGSLNIQESFPELRSLPLEFAQTLLVLRDLKINIRKRATGSFMEWETLDRAVSGRREALGTKLHQSTRKAITRRQPALLKAITKFNDGCATLERLCPPQSPIPLPSPLSTQLNVLRNDPTLHEDVWITPSEGPIPRWLNDQDVRDGIRSLHVLDRCAEEVVRLNMERDNLRRWLSQEKDVVTRSLETIHNTSESWLRFFLLQRAGEIDDLRRSWTPFLQHKDIGSRPISMSSVASVASATSVDRRVTPVTPSAAAFVSHSVSHPAPPLPAAISNPRANAVSHVLVDDHAFSTSLPVLRGRGQVSIVVEEDELFDNVEDDAEGLLAIGTDLGDISDEEQIQIIEEVLDNSDDEEEVVETSGAEPTADVLEIQWEFKRTNNIDSSFIRELDIRNNSLVSTAGNFTHFVVRNNNRRPLSIAVEDLLPFTLRNGLLNNFGLNGVAASLHNLFSAPYSPFKTSADRCALFTTHDLPKVHYKGSDPDIWRHISPTEYWNKPVWLIPIHRKQQEHWVLAIVVVPTRQLLFFDSFSSSGGWRQDLGDVMILITRLVALANRNSHPLHVSTEDPEEKWVARPLFKLGEARQHNNHDCGLWVLSMMAAFMRGDEDTALVDADMPWVRHVFRRHIETLPIS</sequence>
<dbReference type="Gene3D" id="3.40.395.10">
    <property type="entry name" value="Adenoviral Proteinase, Chain A"/>
    <property type="match status" value="1"/>
</dbReference>
<feature type="region of interest" description="Disordered" evidence="4">
    <location>
        <begin position="87"/>
        <end position="115"/>
    </location>
</feature>
<feature type="domain" description="Ubiquitin-like protease family profile" evidence="5">
    <location>
        <begin position="1157"/>
        <end position="1341"/>
    </location>
</feature>
<keyword evidence="3" id="KW-0378">Hydrolase</keyword>
<dbReference type="InterPro" id="IPR038765">
    <property type="entry name" value="Papain-like_cys_pep_sf"/>
</dbReference>
<dbReference type="InterPro" id="IPR041320">
    <property type="entry name" value="CxC1"/>
</dbReference>
<keyword evidence="2" id="KW-0645">Protease</keyword>
<comment type="similarity">
    <text evidence="1">Belongs to the peptidase C48 family.</text>
</comment>
<reference evidence="6 7" key="1">
    <citation type="journal article" date="2024" name="J Genomics">
        <title>Draft genome sequencing and assembly of Favolaschia claudopus CIRM-BRFM 2984 isolated from oak limbs.</title>
        <authorList>
            <person name="Navarro D."/>
            <person name="Drula E."/>
            <person name="Chaduli D."/>
            <person name="Cazenave R."/>
            <person name="Ahrendt S."/>
            <person name="Wang J."/>
            <person name="Lipzen A."/>
            <person name="Daum C."/>
            <person name="Barry K."/>
            <person name="Grigoriev I.V."/>
            <person name="Favel A."/>
            <person name="Rosso M.N."/>
            <person name="Martin F."/>
        </authorList>
    </citation>
    <scope>NUCLEOTIDE SEQUENCE [LARGE SCALE GENOMIC DNA]</scope>
    <source>
        <strain evidence="6 7">CIRM-BRFM 2984</strain>
    </source>
</reference>
<evidence type="ECO:0000256" key="2">
    <source>
        <dbReference type="ARBA" id="ARBA00022670"/>
    </source>
</evidence>
<proteinExistence type="inferred from homology"/>
<name>A0AAW0BN98_9AGAR</name>
<dbReference type="GO" id="GO:0008234">
    <property type="term" value="F:cysteine-type peptidase activity"/>
    <property type="evidence" value="ECO:0007669"/>
    <property type="project" value="InterPro"/>
</dbReference>
<dbReference type="Proteomes" id="UP001362999">
    <property type="component" value="Unassembled WGS sequence"/>
</dbReference>
<feature type="region of interest" description="Disordered" evidence="4">
    <location>
        <begin position="1"/>
        <end position="32"/>
    </location>
</feature>
<evidence type="ECO:0000256" key="1">
    <source>
        <dbReference type="ARBA" id="ARBA00005234"/>
    </source>
</evidence>
<dbReference type="PROSITE" id="PS50600">
    <property type="entry name" value="ULP_PROTEASE"/>
    <property type="match status" value="1"/>
</dbReference>
<protein>
    <recommendedName>
        <fullName evidence="5">Ubiquitin-like protease family profile domain-containing protein</fullName>
    </recommendedName>
</protein>
<evidence type="ECO:0000259" key="5">
    <source>
        <dbReference type="PROSITE" id="PS50600"/>
    </source>
</evidence>
<organism evidence="6 7">
    <name type="scientific">Favolaschia claudopus</name>
    <dbReference type="NCBI Taxonomy" id="2862362"/>
    <lineage>
        <taxon>Eukaryota</taxon>
        <taxon>Fungi</taxon>
        <taxon>Dikarya</taxon>
        <taxon>Basidiomycota</taxon>
        <taxon>Agaricomycotina</taxon>
        <taxon>Agaricomycetes</taxon>
        <taxon>Agaricomycetidae</taxon>
        <taxon>Agaricales</taxon>
        <taxon>Marasmiineae</taxon>
        <taxon>Mycenaceae</taxon>
        <taxon>Favolaschia</taxon>
    </lineage>
</organism>
<dbReference type="InterPro" id="IPR040521">
    <property type="entry name" value="KDZ"/>
</dbReference>
<dbReference type="GO" id="GO:0019783">
    <property type="term" value="F:ubiquitin-like protein peptidase activity"/>
    <property type="evidence" value="ECO:0007669"/>
    <property type="project" value="UniProtKB-ARBA"/>
</dbReference>
<evidence type="ECO:0000256" key="3">
    <source>
        <dbReference type="ARBA" id="ARBA00022801"/>
    </source>
</evidence>
<dbReference type="SUPFAM" id="SSF54001">
    <property type="entry name" value="Cysteine proteinases"/>
    <property type="match status" value="1"/>
</dbReference>
<dbReference type="GO" id="GO:0006508">
    <property type="term" value="P:proteolysis"/>
    <property type="evidence" value="ECO:0007669"/>
    <property type="project" value="UniProtKB-KW"/>
</dbReference>